<dbReference type="Proteomes" id="UP000234275">
    <property type="component" value="Unassembled WGS sequence"/>
</dbReference>
<dbReference type="RefSeq" id="XP_024709429.1">
    <property type="nucleotide sequence ID" value="XM_024845217.1"/>
</dbReference>
<gene>
    <name evidence="8" type="ORF">P170DRAFT_372823</name>
</gene>
<dbReference type="InterPro" id="IPR020846">
    <property type="entry name" value="MFS_dom"/>
</dbReference>
<evidence type="ECO:0000256" key="1">
    <source>
        <dbReference type="ARBA" id="ARBA00004141"/>
    </source>
</evidence>
<dbReference type="GO" id="GO:0022857">
    <property type="term" value="F:transmembrane transporter activity"/>
    <property type="evidence" value="ECO:0007669"/>
    <property type="project" value="InterPro"/>
</dbReference>
<feature type="transmembrane region" description="Helical" evidence="6">
    <location>
        <begin position="149"/>
        <end position="166"/>
    </location>
</feature>
<dbReference type="PROSITE" id="PS50850">
    <property type="entry name" value="MFS"/>
    <property type="match status" value="1"/>
</dbReference>
<feature type="transmembrane region" description="Helical" evidence="6">
    <location>
        <begin position="379"/>
        <end position="400"/>
    </location>
</feature>
<evidence type="ECO:0000259" key="7">
    <source>
        <dbReference type="PROSITE" id="PS50850"/>
    </source>
</evidence>
<evidence type="ECO:0000313" key="9">
    <source>
        <dbReference type="Proteomes" id="UP000234275"/>
    </source>
</evidence>
<comment type="caution">
    <text evidence="8">The sequence shown here is derived from an EMBL/GenBank/DDBJ whole genome shotgun (WGS) entry which is preliminary data.</text>
</comment>
<dbReference type="VEuPathDB" id="FungiDB:P170DRAFT_372823"/>
<dbReference type="Gene3D" id="1.20.1250.20">
    <property type="entry name" value="MFS general substrate transporter like domains"/>
    <property type="match status" value="1"/>
</dbReference>
<feature type="transmembrane region" description="Helical" evidence="6">
    <location>
        <begin position="109"/>
        <end position="129"/>
    </location>
</feature>
<dbReference type="InterPro" id="IPR036259">
    <property type="entry name" value="MFS_trans_sf"/>
</dbReference>
<dbReference type="STRING" id="1392250.A0A2I2GML9"/>
<feature type="compositionally biased region" description="Polar residues" evidence="5">
    <location>
        <begin position="1"/>
        <end position="13"/>
    </location>
</feature>
<feature type="domain" description="Major facilitator superfamily (MFS) profile" evidence="7">
    <location>
        <begin position="111"/>
        <end position="559"/>
    </location>
</feature>
<sequence>MTSPGDSDSSLATLPTEEPRRDSNYAAIRSPTLSRRPTNVELSRMESLKSTHKSTVGSATGPDPREKWLPFGGGKDYPPTLPDPEKYVVEFSEQDDPMHPHNWPLRTKVMLSCILAYVTFVSSFASAIFSSTVGSTSVQFGVSTEVSTLGVTLYVLGFATGPTFWAPASELYGRRWPITAGIVGYSIFTIGTATAKDLQTIMLTRFFAGVFAAAPLAIVPAAFADIYNNRSRGVAIAMFAMAVFVGPFASPFTGGFITMSYLGWRWTMYISSIMGFLGVVLLLLFFRETYPPVVLQEKAAILRRQTRNWGIHAKQDEVEIDFKKLVTVNFSRPFRMLFTEPIVFLVTLYMSFIYGLMYALLAAYPVVFQGVHGMNLGVGSLPFIALIIGEFLGGAFTLLGQGSYNKKLAANNDMPVSEWRLPPAIVGGIAFTVGLFWFGWTGFTSDIHWMAPTASGVMVGFGIYVIFLQCFNYLIDSYLQFAASVFAANTILRSAVGACFPLFSRQMFTNLGVQWAGTLLGCLAAIMIPIPLGFMVWGPALRRRSKFAPTAAVFEEKSG</sequence>
<dbReference type="SUPFAM" id="SSF103473">
    <property type="entry name" value="MFS general substrate transporter"/>
    <property type="match status" value="1"/>
</dbReference>
<feature type="transmembrane region" description="Helical" evidence="6">
    <location>
        <begin position="178"/>
        <end position="195"/>
    </location>
</feature>
<feature type="transmembrane region" description="Helical" evidence="6">
    <location>
        <begin position="266"/>
        <end position="286"/>
    </location>
</feature>
<dbReference type="Pfam" id="PF07690">
    <property type="entry name" value="MFS_1"/>
    <property type="match status" value="1"/>
</dbReference>
<evidence type="ECO:0000256" key="6">
    <source>
        <dbReference type="SAM" id="Phobius"/>
    </source>
</evidence>
<keyword evidence="4 6" id="KW-0472">Membrane</keyword>
<dbReference type="CDD" id="cd17323">
    <property type="entry name" value="MFS_Tpo1_MDR_like"/>
    <property type="match status" value="1"/>
</dbReference>
<dbReference type="PANTHER" id="PTHR23502:SF138">
    <property type="entry name" value="MAJOR FACILITATOR SUPERFAMILY (MFS) PROFILE DOMAIN-CONTAINING PROTEIN-RELATED"/>
    <property type="match status" value="1"/>
</dbReference>
<feature type="transmembrane region" description="Helical" evidence="6">
    <location>
        <begin position="234"/>
        <end position="254"/>
    </location>
</feature>
<feature type="transmembrane region" description="Helical" evidence="6">
    <location>
        <begin position="449"/>
        <end position="474"/>
    </location>
</feature>
<feature type="transmembrane region" description="Helical" evidence="6">
    <location>
        <begin position="515"/>
        <end position="537"/>
    </location>
</feature>
<feature type="compositionally biased region" description="Polar residues" evidence="5">
    <location>
        <begin position="31"/>
        <end position="41"/>
    </location>
</feature>
<evidence type="ECO:0000256" key="2">
    <source>
        <dbReference type="ARBA" id="ARBA00022692"/>
    </source>
</evidence>
<keyword evidence="9" id="KW-1185">Reference proteome</keyword>
<dbReference type="AlphaFoldDB" id="A0A2I2GML9"/>
<organism evidence="8 9">
    <name type="scientific">Aspergillus steynii IBT 23096</name>
    <dbReference type="NCBI Taxonomy" id="1392250"/>
    <lineage>
        <taxon>Eukaryota</taxon>
        <taxon>Fungi</taxon>
        <taxon>Dikarya</taxon>
        <taxon>Ascomycota</taxon>
        <taxon>Pezizomycotina</taxon>
        <taxon>Eurotiomycetes</taxon>
        <taxon>Eurotiomycetidae</taxon>
        <taxon>Eurotiales</taxon>
        <taxon>Aspergillaceae</taxon>
        <taxon>Aspergillus</taxon>
        <taxon>Aspergillus subgen. Circumdati</taxon>
    </lineage>
</organism>
<dbReference type="GeneID" id="36552917"/>
<keyword evidence="2 6" id="KW-0812">Transmembrane</keyword>
<reference evidence="8 9" key="1">
    <citation type="submission" date="2016-12" db="EMBL/GenBank/DDBJ databases">
        <title>The genomes of Aspergillus section Nigri reveals drivers in fungal speciation.</title>
        <authorList>
            <consortium name="DOE Joint Genome Institute"/>
            <person name="Vesth T.C."/>
            <person name="Nybo J."/>
            <person name="Theobald S."/>
            <person name="Brandl J."/>
            <person name="Frisvad J.C."/>
            <person name="Nielsen K.F."/>
            <person name="Lyhne E.K."/>
            <person name="Kogle M.E."/>
            <person name="Kuo A."/>
            <person name="Riley R."/>
            <person name="Clum A."/>
            <person name="Nolan M."/>
            <person name="Lipzen A."/>
            <person name="Salamov A."/>
            <person name="Henrissat B."/>
            <person name="Wiebenga A."/>
            <person name="De Vries R.P."/>
            <person name="Grigoriev I.V."/>
            <person name="Mortensen U.H."/>
            <person name="Andersen M.R."/>
            <person name="Baker S.E."/>
        </authorList>
    </citation>
    <scope>NUCLEOTIDE SEQUENCE [LARGE SCALE GENOMIC DNA]</scope>
    <source>
        <strain evidence="8 9">IBT 23096</strain>
    </source>
</reference>
<comment type="subcellular location">
    <subcellularLocation>
        <location evidence="1">Membrane</location>
        <topology evidence="1">Multi-pass membrane protein</topology>
    </subcellularLocation>
</comment>
<feature type="transmembrane region" description="Helical" evidence="6">
    <location>
        <begin position="342"/>
        <end position="367"/>
    </location>
</feature>
<dbReference type="OrthoDB" id="9986881at2759"/>
<feature type="transmembrane region" description="Helical" evidence="6">
    <location>
        <begin position="421"/>
        <end position="443"/>
    </location>
</feature>
<dbReference type="PANTHER" id="PTHR23502">
    <property type="entry name" value="MAJOR FACILITATOR SUPERFAMILY"/>
    <property type="match status" value="1"/>
</dbReference>
<name>A0A2I2GML9_9EURO</name>
<feature type="transmembrane region" description="Helical" evidence="6">
    <location>
        <begin position="207"/>
        <end position="227"/>
    </location>
</feature>
<dbReference type="FunFam" id="1.20.1250.20:FF:000011">
    <property type="entry name" value="MFS multidrug transporter, putative"/>
    <property type="match status" value="1"/>
</dbReference>
<evidence type="ECO:0000256" key="4">
    <source>
        <dbReference type="ARBA" id="ARBA00023136"/>
    </source>
</evidence>
<dbReference type="GO" id="GO:0005886">
    <property type="term" value="C:plasma membrane"/>
    <property type="evidence" value="ECO:0007669"/>
    <property type="project" value="TreeGrafter"/>
</dbReference>
<evidence type="ECO:0000313" key="8">
    <source>
        <dbReference type="EMBL" id="PLB54127.1"/>
    </source>
</evidence>
<proteinExistence type="predicted"/>
<feature type="transmembrane region" description="Helical" evidence="6">
    <location>
        <begin position="481"/>
        <end position="503"/>
    </location>
</feature>
<keyword evidence="3 6" id="KW-1133">Transmembrane helix</keyword>
<protein>
    <submittedName>
        <fullName evidence="8">MFS general substrate transporter</fullName>
    </submittedName>
</protein>
<evidence type="ECO:0000256" key="5">
    <source>
        <dbReference type="SAM" id="MobiDB-lite"/>
    </source>
</evidence>
<accession>A0A2I2GML9</accession>
<dbReference type="InterPro" id="IPR011701">
    <property type="entry name" value="MFS"/>
</dbReference>
<dbReference type="EMBL" id="MSFO01000001">
    <property type="protein sequence ID" value="PLB54127.1"/>
    <property type="molecule type" value="Genomic_DNA"/>
</dbReference>
<feature type="region of interest" description="Disordered" evidence="5">
    <location>
        <begin position="1"/>
        <end position="73"/>
    </location>
</feature>
<evidence type="ECO:0000256" key="3">
    <source>
        <dbReference type="ARBA" id="ARBA00022989"/>
    </source>
</evidence>